<dbReference type="Pfam" id="PF07070">
    <property type="entry name" value="Spo0M"/>
    <property type="match status" value="1"/>
</dbReference>
<name>A0A926RUX4_9BACL</name>
<evidence type="ECO:0000313" key="2">
    <source>
        <dbReference type="EMBL" id="MBD1372914.1"/>
    </source>
</evidence>
<reference evidence="2" key="1">
    <citation type="submission" date="2020-09" db="EMBL/GenBank/DDBJ databases">
        <title>A novel bacterium of genus Hazenella, isolated from South China Sea.</title>
        <authorList>
            <person name="Huang H."/>
            <person name="Mo K."/>
            <person name="Hu Y."/>
        </authorList>
    </citation>
    <scope>NUCLEOTIDE SEQUENCE</scope>
    <source>
        <strain evidence="2">IB182357</strain>
    </source>
</reference>
<organism evidence="2 3">
    <name type="scientific">Polycladospora coralii</name>
    <dbReference type="NCBI Taxonomy" id="2771432"/>
    <lineage>
        <taxon>Bacteria</taxon>
        <taxon>Bacillati</taxon>
        <taxon>Bacillota</taxon>
        <taxon>Bacilli</taxon>
        <taxon>Bacillales</taxon>
        <taxon>Thermoactinomycetaceae</taxon>
        <taxon>Polycladospora</taxon>
    </lineage>
</organism>
<dbReference type="Proteomes" id="UP000661691">
    <property type="component" value="Unassembled WGS sequence"/>
</dbReference>
<dbReference type="EMBL" id="JACXAH010000015">
    <property type="protein sequence ID" value="MBD1372914.1"/>
    <property type="molecule type" value="Genomic_DNA"/>
</dbReference>
<feature type="coiled-coil region" evidence="1">
    <location>
        <begin position="270"/>
        <end position="298"/>
    </location>
</feature>
<protein>
    <submittedName>
        <fullName evidence="2">Sporulation protein</fullName>
    </submittedName>
</protein>
<accession>A0A926RUX4</accession>
<proteinExistence type="predicted"/>
<keyword evidence="1" id="KW-0175">Coiled coil</keyword>
<gene>
    <name evidence="2" type="ORF">IC620_11155</name>
</gene>
<comment type="caution">
    <text evidence="2">The sequence shown here is derived from an EMBL/GenBank/DDBJ whole genome shotgun (WGS) entry which is preliminary data.</text>
</comment>
<dbReference type="InterPro" id="IPR009776">
    <property type="entry name" value="Spore_0_M"/>
</dbReference>
<dbReference type="AlphaFoldDB" id="A0A926RUX4"/>
<keyword evidence="3" id="KW-1185">Reference proteome</keyword>
<dbReference type="PANTHER" id="PTHR40053:SF1">
    <property type="entry name" value="SPORULATION-CONTROL PROTEIN SPO0M"/>
    <property type="match status" value="1"/>
</dbReference>
<evidence type="ECO:0000256" key="1">
    <source>
        <dbReference type="SAM" id="Coils"/>
    </source>
</evidence>
<dbReference type="PANTHER" id="PTHR40053">
    <property type="entry name" value="SPORULATION-CONTROL PROTEIN SPO0M"/>
    <property type="match status" value="1"/>
</dbReference>
<dbReference type="RefSeq" id="WP_191142224.1">
    <property type="nucleotide sequence ID" value="NZ_JACXAH010000015.1"/>
</dbReference>
<sequence>MVFRKVLAKLGKGAAQVDLVLSKPEISLGEQLEGELVIQGGTITQEINKIDVDFMIQIQNDEHQHTELVHRIPLHTAFTIQAGEHKTCPFSFDIPENLLLSGAYISYYFKTRLDIADGVDSLDHDAIQILAPARLKHVFIALEKLGFREKVDSRSIEDGMQEFEFGPLAPRPDGVKEVEFYAVLEDDGIMLFMEVEKVDGFIEQEFKQNVWIDNEMLMDIDQLVVFMENLLQSNGHFVNPSVFQKKDFYHRYFSGSKGAVGAFIAGVLAAEIFEDVIEDAFEELMEEEEDEEVEEEEL</sequence>
<evidence type="ECO:0000313" key="3">
    <source>
        <dbReference type="Proteomes" id="UP000661691"/>
    </source>
</evidence>